<evidence type="ECO:0000313" key="1">
    <source>
        <dbReference type="EMBL" id="MDM8270573.1"/>
    </source>
</evidence>
<protein>
    <submittedName>
        <fullName evidence="1">Uncharacterized protein</fullName>
    </submittedName>
</protein>
<reference evidence="1" key="2">
    <citation type="submission" date="2023-06" db="EMBL/GenBank/DDBJ databases">
        <authorList>
            <person name="Zeman M."/>
            <person name="Kubasova T."/>
            <person name="Jahodarova E."/>
            <person name="Nykrynova M."/>
            <person name="Rychlik I."/>
        </authorList>
    </citation>
    <scope>NUCLEOTIDE SEQUENCE</scope>
    <source>
        <strain evidence="1">153_Feed</strain>
    </source>
</reference>
<name>A0ABT7V1T4_9ACTN</name>
<evidence type="ECO:0000313" key="2">
    <source>
        <dbReference type="Proteomes" id="UP001529256"/>
    </source>
</evidence>
<organism evidence="1 2">
    <name type="scientific">Thermophilibacter provencensis</name>
    <dbReference type="NCBI Taxonomy" id="1852386"/>
    <lineage>
        <taxon>Bacteria</taxon>
        <taxon>Bacillati</taxon>
        <taxon>Actinomycetota</taxon>
        <taxon>Coriobacteriia</taxon>
        <taxon>Coriobacteriales</taxon>
        <taxon>Atopobiaceae</taxon>
        <taxon>Thermophilibacter</taxon>
    </lineage>
</organism>
<dbReference type="Proteomes" id="UP001529256">
    <property type="component" value="Unassembled WGS sequence"/>
</dbReference>
<sequence length="59" mass="6830">MIKRKRLTDEGQHGIFCPMRYEGEGKCMGQACAWWVDEDERSGHCAVLDWGRRDGRDAD</sequence>
<dbReference type="RefSeq" id="WP_289510669.1">
    <property type="nucleotide sequence ID" value="NZ_JAUDEA010000002.1"/>
</dbReference>
<gene>
    <name evidence="1" type="ORF">QUW25_02575</name>
</gene>
<keyword evidence="2" id="KW-1185">Reference proteome</keyword>
<dbReference type="EMBL" id="JAUDEA010000002">
    <property type="protein sequence ID" value="MDM8270573.1"/>
    <property type="molecule type" value="Genomic_DNA"/>
</dbReference>
<accession>A0ABT7V1T4</accession>
<reference evidence="1" key="1">
    <citation type="submission" date="2023-06" db="EMBL/GenBank/DDBJ databases">
        <title>Identification and characterization of horizontal gene transfer across gut microbiota members of farm animals based on homology search.</title>
        <authorList>
            <person name="Schwarzerova J."/>
            <person name="Nykrynova M."/>
            <person name="Jureckova K."/>
            <person name="Cejkova D."/>
            <person name="Rychlik I."/>
        </authorList>
    </citation>
    <scope>NUCLEOTIDE SEQUENCE</scope>
    <source>
        <strain evidence="1">153_Feed</strain>
    </source>
</reference>
<proteinExistence type="predicted"/>
<comment type="caution">
    <text evidence="1">The sequence shown here is derived from an EMBL/GenBank/DDBJ whole genome shotgun (WGS) entry which is preliminary data.</text>
</comment>